<dbReference type="OrthoDB" id="1165644at2759"/>
<dbReference type="Pfam" id="PF23282">
    <property type="entry name" value="WHD_ROQ1"/>
    <property type="match status" value="1"/>
</dbReference>
<dbReference type="GO" id="GO:0007165">
    <property type="term" value="P:signal transduction"/>
    <property type="evidence" value="ECO:0007669"/>
    <property type="project" value="InterPro"/>
</dbReference>
<dbReference type="AlphaFoldDB" id="A0A5N5GGQ2"/>
<dbReference type="GO" id="GO:0043531">
    <property type="term" value="F:ADP binding"/>
    <property type="evidence" value="ECO:0007669"/>
    <property type="project" value="InterPro"/>
</dbReference>
<dbReference type="SUPFAM" id="SSF52540">
    <property type="entry name" value="P-loop containing nucleoside triphosphate hydrolases"/>
    <property type="match status" value="1"/>
</dbReference>
<dbReference type="Gene3D" id="1.10.8.430">
    <property type="entry name" value="Helical domain of apoptotic protease-activating factors"/>
    <property type="match status" value="1"/>
</dbReference>
<dbReference type="Pfam" id="PF07725">
    <property type="entry name" value="LRR_3"/>
    <property type="match status" value="1"/>
</dbReference>
<dbReference type="InterPro" id="IPR058546">
    <property type="entry name" value="RPS4B/Roq1-like_LRR"/>
</dbReference>
<organism evidence="9 10">
    <name type="scientific">Pyrus ussuriensis x Pyrus communis</name>
    <dbReference type="NCBI Taxonomy" id="2448454"/>
    <lineage>
        <taxon>Eukaryota</taxon>
        <taxon>Viridiplantae</taxon>
        <taxon>Streptophyta</taxon>
        <taxon>Embryophyta</taxon>
        <taxon>Tracheophyta</taxon>
        <taxon>Spermatophyta</taxon>
        <taxon>Magnoliopsida</taxon>
        <taxon>eudicotyledons</taxon>
        <taxon>Gunneridae</taxon>
        <taxon>Pentapetalae</taxon>
        <taxon>rosids</taxon>
        <taxon>fabids</taxon>
        <taxon>Rosales</taxon>
        <taxon>Rosaceae</taxon>
        <taxon>Amygdaloideae</taxon>
        <taxon>Maleae</taxon>
        <taxon>Pyrus</taxon>
    </lineage>
</organism>
<evidence type="ECO:0000313" key="10">
    <source>
        <dbReference type="Proteomes" id="UP000327157"/>
    </source>
</evidence>
<dbReference type="InterPro" id="IPR045344">
    <property type="entry name" value="C-JID"/>
</dbReference>
<keyword evidence="2" id="KW-0433">Leucine-rich repeat</keyword>
<evidence type="ECO:0000256" key="2">
    <source>
        <dbReference type="ARBA" id="ARBA00022614"/>
    </source>
</evidence>
<dbReference type="InterPro" id="IPR027417">
    <property type="entry name" value="P-loop_NTPase"/>
</dbReference>
<comment type="caution">
    <text evidence="9">The sequence shown here is derived from an EMBL/GenBank/DDBJ whole genome shotgun (WGS) entry which is preliminary data.</text>
</comment>
<dbReference type="PRINTS" id="PR00364">
    <property type="entry name" value="DISEASERSIST"/>
</dbReference>
<dbReference type="SUPFAM" id="SSF52058">
    <property type="entry name" value="L domain-like"/>
    <property type="match status" value="1"/>
</dbReference>
<keyword evidence="6" id="KW-0520">NAD</keyword>
<dbReference type="Gene3D" id="3.80.10.10">
    <property type="entry name" value="Ribonuclease Inhibitor"/>
    <property type="match status" value="2"/>
</dbReference>
<dbReference type="EC" id="3.2.2.6" evidence="1"/>
<dbReference type="PROSITE" id="PS50104">
    <property type="entry name" value="TIR"/>
    <property type="match status" value="1"/>
</dbReference>
<dbReference type="Gene3D" id="3.40.50.10140">
    <property type="entry name" value="Toll/interleukin-1 receptor homology (TIR) domain"/>
    <property type="match status" value="1"/>
</dbReference>
<evidence type="ECO:0000256" key="7">
    <source>
        <dbReference type="ARBA" id="ARBA00047304"/>
    </source>
</evidence>
<dbReference type="InterPro" id="IPR032675">
    <property type="entry name" value="LRR_dom_sf"/>
</dbReference>
<evidence type="ECO:0000259" key="8">
    <source>
        <dbReference type="PROSITE" id="PS50104"/>
    </source>
</evidence>
<dbReference type="Gene3D" id="3.40.50.300">
    <property type="entry name" value="P-loop containing nucleotide triphosphate hydrolases"/>
    <property type="match status" value="1"/>
</dbReference>
<dbReference type="Pfam" id="PF00931">
    <property type="entry name" value="NB-ARC"/>
    <property type="match status" value="1"/>
</dbReference>
<dbReference type="InterPro" id="IPR002182">
    <property type="entry name" value="NB-ARC"/>
</dbReference>
<evidence type="ECO:0000256" key="1">
    <source>
        <dbReference type="ARBA" id="ARBA00011982"/>
    </source>
</evidence>
<dbReference type="PANTHER" id="PTHR11017:SF574">
    <property type="entry name" value="ADP-RIBOSYL CYCLASE_CYCLIC ADP-RIBOSE HYDROLASE"/>
    <property type="match status" value="1"/>
</dbReference>
<keyword evidence="4" id="KW-0378">Hydrolase</keyword>
<dbReference type="GO" id="GO:0061809">
    <property type="term" value="F:NAD+ nucleosidase activity, cyclic ADP-ribose generating"/>
    <property type="evidence" value="ECO:0007669"/>
    <property type="project" value="UniProtKB-EC"/>
</dbReference>
<reference evidence="9 10" key="3">
    <citation type="submission" date="2019-11" db="EMBL/GenBank/DDBJ databases">
        <title>A de novo genome assembly of a pear dwarfing rootstock.</title>
        <authorList>
            <person name="Wang F."/>
            <person name="Wang J."/>
            <person name="Li S."/>
            <person name="Zhang Y."/>
            <person name="Fang M."/>
            <person name="Ma L."/>
            <person name="Zhao Y."/>
            <person name="Jiang S."/>
        </authorList>
    </citation>
    <scope>NUCLEOTIDE SEQUENCE [LARGE SCALE GENOMIC DNA]</scope>
    <source>
        <strain evidence="9">S2</strain>
        <tissue evidence="9">Leaf</tissue>
    </source>
</reference>
<dbReference type="InterPro" id="IPR011713">
    <property type="entry name" value="Leu-rich_rpt_3"/>
</dbReference>
<proteinExistence type="predicted"/>
<dbReference type="GO" id="GO:0006952">
    <property type="term" value="P:defense response"/>
    <property type="evidence" value="ECO:0007669"/>
    <property type="project" value="InterPro"/>
</dbReference>
<feature type="domain" description="TIR" evidence="8">
    <location>
        <begin position="43"/>
        <end position="212"/>
    </location>
</feature>
<reference evidence="9 10" key="1">
    <citation type="submission" date="2019-09" db="EMBL/GenBank/DDBJ databases">
        <authorList>
            <person name="Ou C."/>
        </authorList>
    </citation>
    <scope>NUCLEOTIDE SEQUENCE [LARGE SCALE GENOMIC DNA]</scope>
    <source>
        <strain evidence="9">S2</strain>
        <tissue evidence="9">Leaf</tissue>
    </source>
</reference>
<dbReference type="FunFam" id="3.40.50.10140:FF:000007">
    <property type="entry name" value="Disease resistance protein (TIR-NBS-LRR class)"/>
    <property type="match status" value="1"/>
</dbReference>
<reference evidence="10" key="2">
    <citation type="submission" date="2019-10" db="EMBL/GenBank/DDBJ databases">
        <title>A de novo genome assembly of a pear dwarfing rootstock.</title>
        <authorList>
            <person name="Wang F."/>
            <person name="Wang J."/>
            <person name="Li S."/>
            <person name="Zhang Y."/>
            <person name="Fang M."/>
            <person name="Ma L."/>
            <person name="Zhao Y."/>
            <person name="Jiang S."/>
        </authorList>
    </citation>
    <scope>NUCLEOTIDE SEQUENCE [LARGE SCALE GENOMIC DNA]</scope>
</reference>
<dbReference type="SMART" id="SM00255">
    <property type="entry name" value="TIR"/>
    <property type="match status" value="1"/>
</dbReference>
<comment type="catalytic activity">
    <reaction evidence="7">
        <text>NAD(+) + H2O = ADP-D-ribose + nicotinamide + H(+)</text>
        <dbReference type="Rhea" id="RHEA:16301"/>
        <dbReference type="ChEBI" id="CHEBI:15377"/>
        <dbReference type="ChEBI" id="CHEBI:15378"/>
        <dbReference type="ChEBI" id="CHEBI:17154"/>
        <dbReference type="ChEBI" id="CHEBI:57540"/>
        <dbReference type="ChEBI" id="CHEBI:57967"/>
        <dbReference type="EC" id="3.2.2.6"/>
    </reaction>
    <physiologicalReaction direction="left-to-right" evidence="7">
        <dbReference type="Rhea" id="RHEA:16302"/>
    </physiologicalReaction>
</comment>
<dbReference type="PANTHER" id="PTHR11017">
    <property type="entry name" value="LEUCINE-RICH REPEAT-CONTAINING PROTEIN"/>
    <property type="match status" value="1"/>
</dbReference>
<gene>
    <name evidence="9" type="ORF">D8674_021274</name>
</gene>
<evidence type="ECO:0000313" key="9">
    <source>
        <dbReference type="EMBL" id="KAB2614686.1"/>
    </source>
</evidence>
<dbReference type="Proteomes" id="UP000327157">
    <property type="component" value="Chromosome 3"/>
</dbReference>
<accession>A0A5N5GGQ2</accession>
<dbReference type="InterPro" id="IPR042197">
    <property type="entry name" value="Apaf_helical"/>
</dbReference>
<dbReference type="InterPro" id="IPR058192">
    <property type="entry name" value="WHD_ROQ1-like"/>
</dbReference>
<dbReference type="InterPro" id="IPR044974">
    <property type="entry name" value="Disease_R_plants"/>
</dbReference>
<keyword evidence="5" id="KW-0611">Plant defense</keyword>
<evidence type="ECO:0000256" key="5">
    <source>
        <dbReference type="ARBA" id="ARBA00022821"/>
    </source>
</evidence>
<dbReference type="Pfam" id="PF01582">
    <property type="entry name" value="TIR"/>
    <property type="match status" value="1"/>
</dbReference>
<dbReference type="Pfam" id="PF23286">
    <property type="entry name" value="LRR_13"/>
    <property type="match status" value="1"/>
</dbReference>
<dbReference type="InterPro" id="IPR000157">
    <property type="entry name" value="TIR_dom"/>
</dbReference>
<protein>
    <recommendedName>
        <fullName evidence="1">ADP-ribosyl cyclase/cyclic ADP-ribose hydrolase</fullName>
        <ecNumber evidence="1">3.2.2.6</ecNumber>
    </recommendedName>
</protein>
<dbReference type="SUPFAM" id="SSF52200">
    <property type="entry name" value="Toll/Interleukin receptor TIR domain"/>
    <property type="match status" value="1"/>
</dbReference>
<dbReference type="Pfam" id="PF20160">
    <property type="entry name" value="C-JID"/>
    <property type="match status" value="1"/>
</dbReference>
<sequence>MCFRLFKFSSPSSAAAGAGASAADDVGGAAADDNGADNPPLRGKYDVFISFRGEDTRFNITSHLHAALVQRKIETYIDYNLQRGEEIGPALLGAIEKSTLSVIIFSPDYASSTWCLEELVHILKCKKNSGQIVIPIFYNINPSDIRQQRGSYARAFAQLKKRFSDSIDKVQKWRDALTTAANLAGFDYSEKSRTETEADLIKKVVDDIWTRLKCESSCNLEGLVGIESRIEQIESLLDIHSQDACITVGIWGMGGIGKTTLAETVFHRLSSKFEARCFLRNVRENLEQPNGLDHLEKTLLKEILKEEGLSIGLTFVRERLIRTKVLIVLDDVSDSMQMGRLAANRLQFGTGSRIIITSRDRRTFRQTVEKDKIYEVEGLKPDDALHLFRSHAFKNNNTPTIDFKELPEKVVDYAGGIPLAVITLGSLLVNCKSKAEWEDELNKLKQFPDENIQRVLRLSYDRLGKNDKEIFLDVACFHKGKHVEYVKKMLNIRGFYAVAGIRALIDASLISIDSTWVEMHDLIQDMGRTIVYEQCKDPCKRNRLFNDEDVYHVLESNRGTRHVQAILIKCWQTEKRPLKRADFKVMFNLEMLIVYSEPFGNYSTLTTSLDLPNSLRYLYWYRYPWESLPSNFSPENLVELHMPYSRVNQLWKEDKRLVNLKVINLQYSSDLTEVPNLSRSKKIGHINLHGCKSLVEIPSYFQHLDKLTYLDLGSCTSLISLTNICKLKSLKFLNLSWCSKLESFPEIAVPIKHLESPILNKTAIQELHSSIKFLPALERIDLRGCRRLLSIPKSICELKCLVTVEKLPSSIGNLIGLHTLDLGMCKNLKVVSRSIYKLTNLKILSFYACRKLKKLPSNSVGLPSLELLNLSRSGVLGIPDGLVCTTSLYSLDLSRSMIRNLPASIKQASPLSTLRLIGCKWLQSLPELPLVDSLKAHGCTSLKTVSNMMDYAQLRIMQGATASSNYFPWFSIVRRGKEIPNWFCYESEESFVNIELRQDWFRTGLLGFALAVVVSCELNCHHEMFTSDFRTGEDGWKLNDYCYDQHHVYPWNEAFESEEVAKKCSPDFCNLVNEASVEFCLTD</sequence>
<evidence type="ECO:0000256" key="4">
    <source>
        <dbReference type="ARBA" id="ARBA00022801"/>
    </source>
</evidence>
<keyword evidence="10" id="KW-1185">Reference proteome</keyword>
<name>A0A5N5GGQ2_9ROSA</name>
<evidence type="ECO:0000256" key="6">
    <source>
        <dbReference type="ARBA" id="ARBA00023027"/>
    </source>
</evidence>
<keyword evidence="3" id="KW-0677">Repeat</keyword>
<dbReference type="InterPro" id="IPR035897">
    <property type="entry name" value="Toll_tir_struct_dom_sf"/>
</dbReference>
<evidence type="ECO:0000256" key="3">
    <source>
        <dbReference type="ARBA" id="ARBA00022737"/>
    </source>
</evidence>
<dbReference type="EMBL" id="SMOL01000402">
    <property type="protein sequence ID" value="KAB2614686.1"/>
    <property type="molecule type" value="Genomic_DNA"/>
</dbReference>